<protein>
    <submittedName>
        <fullName evidence="2">Uncharacterized protein</fullName>
    </submittedName>
</protein>
<evidence type="ECO:0000313" key="2">
    <source>
        <dbReference type="EMBL" id="CAK7346893.1"/>
    </source>
</evidence>
<proteinExistence type="predicted"/>
<accession>A0AAV1S980</accession>
<organism evidence="2 3">
    <name type="scientific">Dovyalis caffra</name>
    <dbReference type="NCBI Taxonomy" id="77055"/>
    <lineage>
        <taxon>Eukaryota</taxon>
        <taxon>Viridiplantae</taxon>
        <taxon>Streptophyta</taxon>
        <taxon>Embryophyta</taxon>
        <taxon>Tracheophyta</taxon>
        <taxon>Spermatophyta</taxon>
        <taxon>Magnoliopsida</taxon>
        <taxon>eudicotyledons</taxon>
        <taxon>Gunneridae</taxon>
        <taxon>Pentapetalae</taxon>
        <taxon>rosids</taxon>
        <taxon>fabids</taxon>
        <taxon>Malpighiales</taxon>
        <taxon>Salicaceae</taxon>
        <taxon>Flacourtieae</taxon>
        <taxon>Dovyalis</taxon>
    </lineage>
</organism>
<dbReference type="AlphaFoldDB" id="A0AAV1S980"/>
<feature type="region of interest" description="Disordered" evidence="1">
    <location>
        <begin position="1"/>
        <end position="20"/>
    </location>
</feature>
<comment type="caution">
    <text evidence="2">The sequence shown here is derived from an EMBL/GenBank/DDBJ whole genome shotgun (WGS) entry which is preliminary data.</text>
</comment>
<evidence type="ECO:0000256" key="1">
    <source>
        <dbReference type="SAM" id="MobiDB-lite"/>
    </source>
</evidence>
<gene>
    <name evidence="2" type="ORF">DCAF_LOCUS19572</name>
</gene>
<feature type="compositionally biased region" description="Basic and acidic residues" evidence="1">
    <location>
        <begin position="7"/>
        <end position="20"/>
    </location>
</feature>
<reference evidence="2 3" key="1">
    <citation type="submission" date="2024-01" db="EMBL/GenBank/DDBJ databases">
        <authorList>
            <person name="Waweru B."/>
        </authorList>
    </citation>
    <scope>NUCLEOTIDE SEQUENCE [LARGE SCALE GENOMIC DNA]</scope>
</reference>
<dbReference type="Proteomes" id="UP001314170">
    <property type="component" value="Unassembled WGS sequence"/>
</dbReference>
<keyword evidence="3" id="KW-1185">Reference proteome</keyword>
<feature type="compositionally biased region" description="Polar residues" evidence="1">
    <location>
        <begin position="56"/>
        <end position="84"/>
    </location>
</feature>
<dbReference type="EMBL" id="CAWUPB010001173">
    <property type="protein sequence ID" value="CAK7346893.1"/>
    <property type="molecule type" value="Genomic_DNA"/>
</dbReference>
<evidence type="ECO:0000313" key="3">
    <source>
        <dbReference type="Proteomes" id="UP001314170"/>
    </source>
</evidence>
<sequence>MEPVGAEVDRGERDQSEEMVRAETEIWSKPKNGSVFPKKKRLVKSMMLYSFTSAFSSPNGTSPSCNAQEHNNASGRYTNMGKSSKVSDAD</sequence>
<name>A0AAV1S980_9ROSI</name>
<feature type="region of interest" description="Disordered" evidence="1">
    <location>
        <begin position="56"/>
        <end position="90"/>
    </location>
</feature>